<keyword evidence="6" id="KW-0472">Membrane</keyword>
<keyword evidence="6" id="KW-0812">Transmembrane</keyword>
<evidence type="ECO:0000313" key="7">
    <source>
        <dbReference type="EMBL" id="GAA4444372.1"/>
    </source>
</evidence>
<dbReference type="Pfam" id="PF12831">
    <property type="entry name" value="FAD_oxidored"/>
    <property type="match status" value="1"/>
</dbReference>
<organism evidence="7 8">
    <name type="scientific">Ravibacter arvi</name>
    <dbReference type="NCBI Taxonomy" id="2051041"/>
    <lineage>
        <taxon>Bacteria</taxon>
        <taxon>Pseudomonadati</taxon>
        <taxon>Bacteroidota</taxon>
        <taxon>Cytophagia</taxon>
        <taxon>Cytophagales</taxon>
        <taxon>Spirosomataceae</taxon>
        <taxon>Ravibacter</taxon>
    </lineage>
</organism>
<dbReference type="PANTHER" id="PTHR43498">
    <property type="entry name" value="FERREDOXIN:COB-COM HETERODISULFIDE REDUCTASE SUBUNIT A"/>
    <property type="match status" value="1"/>
</dbReference>
<keyword evidence="5" id="KW-0411">Iron-sulfur</keyword>
<keyword evidence="3" id="KW-0560">Oxidoreductase</keyword>
<comment type="caution">
    <text evidence="7">The sequence shown here is derived from an EMBL/GenBank/DDBJ whole genome shotgun (WGS) entry which is preliminary data.</text>
</comment>
<keyword evidence="6" id="KW-1133">Transmembrane helix</keyword>
<dbReference type="InterPro" id="IPR036188">
    <property type="entry name" value="FAD/NAD-bd_sf"/>
</dbReference>
<name>A0ABP8M4H4_9BACT</name>
<keyword evidence="2" id="KW-0479">Metal-binding</keyword>
<evidence type="ECO:0000256" key="2">
    <source>
        <dbReference type="ARBA" id="ARBA00022723"/>
    </source>
</evidence>
<proteinExistence type="predicted"/>
<dbReference type="Gene3D" id="2.60.120.260">
    <property type="entry name" value="Galactose-binding domain-like"/>
    <property type="match status" value="1"/>
</dbReference>
<dbReference type="SUPFAM" id="SSF51905">
    <property type="entry name" value="FAD/NAD(P)-binding domain"/>
    <property type="match status" value="1"/>
</dbReference>
<evidence type="ECO:0000256" key="6">
    <source>
        <dbReference type="SAM" id="Phobius"/>
    </source>
</evidence>
<dbReference type="RefSeq" id="WP_345031483.1">
    <property type="nucleotide sequence ID" value="NZ_BAABEY010000032.1"/>
</dbReference>
<keyword evidence="4" id="KW-0408">Iron</keyword>
<keyword evidence="1" id="KW-0004">4Fe-4S</keyword>
<dbReference type="InterPro" id="IPR039650">
    <property type="entry name" value="HdrA-like"/>
</dbReference>
<evidence type="ECO:0000313" key="8">
    <source>
        <dbReference type="Proteomes" id="UP001501508"/>
    </source>
</evidence>
<accession>A0ABP8M4H4</accession>
<dbReference type="Proteomes" id="UP001501508">
    <property type="component" value="Unassembled WGS sequence"/>
</dbReference>
<protein>
    <recommendedName>
        <fullName evidence="9">FAD dependent oxidoreductase</fullName>
    </recommendedName>
</protein>
<dbReference type="EMBL" id="BAABEY010000032">
    <property type="protein sequence ID" value="GAA4444372.1"/>
    <property type="molecule type" value="Genomic_DNA"/>
</dbReference>
<evidence type="ECO:0000256" key="4">
    <source>
        <dbReference type="ARBA" id="ARBA00023004"/>
    </source>
</evidence>
<dbReference type="PANTHER" id="PTHR43498:SF1">
    <property type="entry name" value="COB--COM HETERODISULFIDE REDUCTASE IRON-SULFUR SUBUNIT A"/>
    <property type="match status" value="1"/>
</dbReference>
<gene>
    <name evidence="7" type="ORF">GCM10023091_34390</name>
</gene>
<evidence type="ECO:0000256" key="3">
    <source>
        <dbReference type="ARBA" id="ARBA00023002"/>
    </source>
</evidence>
<feature type="transmembrane region" description="Helical" evidence="6">
    <location>
        <begin position="50"/>
        <end position="71"/>
    </location>
</feature>
<keyword evidence="8" id="KW-1185">Reference proteome</keyword>
<dbReference type="Gene3D" id="3.50.50.60">
    <property type="entry name" value="FAD/NAD(P)-binding domain"/>
    <property type="match status" value="1"/>
</dbReference>
<reference evidence="8" key="1">
    <citation type="journal article" date="2019" name="Int. J. Syst. Evol. Microbiol.">
        <title>The Global Catalogue of Microorganisms (GCM) 10K type strain sequencing project: providing services to taxonomists for standard genome sequencing and annotation.</title>
        <authorList>
            <consortium name="The Broad Institute Genomics Platform"/>
            <consortium name="The Broad Institute Genome Sequencing Center for Infectious Disease"/>
            <person name="Wu L."/>
            <person name="Ma J."/>
        </authorList>
    </citation>
    <scope>NUCLEOTIDE SEQUENCE [LARGE SCALE GENOMIC DNA]</scope>
    <source>
        <strain evidence="8">JCM 31920</strain>
    </source>
</reference>
<evidence type="ECO:0008006" key="9">
    <source>
        <dbReference type="Google" id="ProtNLM"/>
    </source>
</evidence>
<sequence length="634" mass="70332">MKENRRNFMKALGLSSGTLFIDPFGETLVPGEKILDTAPKGLNVYKKRSLTTDVLVIGGGMSGICAALAAARNGSKVVFIQNRSRLGGNASSEIRMHISGSSVLKQVWRETGLLEEIMLDDSVLNQQNAYPMFDFVMYDKVASEPNITLLLDTVLYTAQSSGRKIQSVTAFCSPTEEIYEIKARHFADCTGDGTLAALVGASYMRGREAQSQWNESVGQPVADKAGMGNSLLFMADDFKKPMPFVAPKWARKYQFEDFRHRGISSIEYGYWWLELAGKYDVVNDGQALRHELLAVLFGVWDYIKNSGNHPESETWALTWVGMIQGKRESRRITGDLIMSQRDVQVPQDYPDRVAYGGWPLDDHPPEGMDDTSIKPNRGISLKGPYSIPLRTLYSKDFDNLWMAGRNISVSHVALSSTRVMATCATLGQAIGTAMNYAITHNLTGRGIVNSNKDITALQQILLRQDQSLLNVTNADTNDLARKAAVSASAEDGQYAAATVTDGVNRDIADKKPHQWRAPVQAGNEPWIALKWSAPVSVGQVEFTFDTGLNRFLRISGQKVVMDDQVRGLQPETVADFKVEALLDGKVVHTEFVINNYYRKVALKFKPVRVDSIRVTVSRTNGDKNARIFEIRCYA</sequence>
<evidence type="ECO:0000256" key="1">
    <source>
        <dbReference type="ARBA" id="ARBA00022485"/>
    </source>
</evidence>
<evidence type="ECO:0000256" key="5">
    <source>
        <dbReference type="ARBA" id="ARBA00023014"/>
    </source>
</evidence>